<keyword evidence="8" id="KW-1185">Reference proteome</keyword>
<feature type="region of interest" description="Disordered" evidence="5">
    <location>
        <begin position="142"/>
        <end position="162"/>
    </location>
</feature>
<dbReference type="EMBL" id="JABBKX010000009">
    <property type="protein sequence ID" value="NMJ43705.1"/>
    <property type="molecule type" value="Genomic_DNA"/>
</dbReference>
<keyword evidence="3" id="KW-0378">Hydrolase</keyword>
<keyword evidence="2" id="KW-0645">Protease</keyword>
<comment type="similarity">
    <text evidence="1">Belongs to the peptidase S8 family.</text>
</comment>
<evidence type="ECO:0000256" key="5">
    <source>
        <dbReference type="SAM" id="MobiDB-lite"/>
    </source>
</evidence>
<dbReference type="PANTHER" id="PTHR43806">
    <property type="entry name" value="PEPTIDASE S8"/>
    <property type="match status" value="1"/>
</dbReference>
<evidence type="ECO:0000259" key="6">
    <source>
        <dbReference type="Pfam" id="PF00082"/>
    </source>
</evidence>
<dbReference type="Proteomes" id="UP000548582">
    <property type="component" value="Unassembled WGS sequence"/>
</dbReference>
<dbReference type="PANTHER" id="PTHR43806:SF11">
    <property type="entry name" value="CEREVISIN-RELATED"/>
    <property type="match status" value="1"/>
</dbReference>
<dbReference type="InterPro" id="IPR015500">
    <property type="entry name" value="Peptidase_S8_subtilisin-rel"/>
</dbReference>
<dbReference type="AlphaFoldDB" id="A0A848EJR0"/>
<keyword evidence="4" id="KW-0720">Serine protease</keyword>
<accession>A0A848EJR0</accession>
<name>A0A848EJR0_9PROT</name>
<proteinExistence type="inferred from homology"/>
<dbReference type="InterPro" id="IPR000209">
    <property type="entry name" value="Peptidase_S8/S53_dom"/>
</dbReference>
<evidence type="ECO:0000256" key="4">
    <source>
        <dbReference type="ARBA" id="ARBA00022825"/>
    </source>
</evidence>
<comment type="caution">
    <text evidence="7">The sequence shown here is derived from an EMBL/GenBank/DDBJ whole genome shotgun (WGS) entry which is preliminary data.</text>
</comment>
<feature type="domain" description="Peptidase S8/S53" evidence="6">
    <location>
        <begin position="536"/>
        <end position="703"/>
    </location>
</feature>
<evidence type="ECO:0000256" key="3">
    <source>
        <dbReference type="ARBA" id="ARBA00022801"/>
    </source>
</evidence>
<dbReference type="InterPro" id="IPR023828">
    <property type="entry name" value="Peptidase_S8_Ser-AS"/>
</dbReference>
<dbReference type="Gene3D" id="3.40.50.200">
    <property type="entry name" value="Peptidase S8/S53 domain"/>
    <property type="match status" value="1"/>
</dbReference>
<dbReference type="Gene3D" id="2.60.120.1290">
    <property type="match status" value="1"/>
</dbReference>
<sequence length="1055" mass="111584">MTPKPRRDEAVGAWARADLRPLRATLIATLAAMGEDSPDRHVAIHAAGDRDECDMLLDFDGHVADLEALREDGAPVLRVVTQVGSLFAARIRTGYLLRQLDELERWNDAGAPPPDKASGDSLAGLVAAGAIRRASLGRGARLAGDGARGGQDARIPPRRAARAEDAPLGAGVTLGIVDTVFDYAHVTMLPFGQTLEAPPPPNPDLRIGLLFDPYATQQGVARFGASYDTQALAQDLAACLGAQDDRPLSLAQRDAAAGGDTEATRRQLFAQHGTFTAGIAGGSGNASVEGRYRGIAPAARLAFAIAGIQDNAVLADSLDVLAAVNRLVEDSGTPLALLLNNGDCLGAHDGTLLGELLLDELLLHPGRAIVLPAGNQNAGNTELIGAGKTRIAPHLAIAGSVTQPRTERIGFTYTTRASKADTIEIWFQASGMPTASITMEPGGPPIEPLSGHEGRPMRVLSLLGGDARMVLIVELGPGAEPNLWRLRVSMLPVRGPMPVDRIRFELTRVIGEVHAWCDWNNATQRDWTEPATGRQDDVTTLTTPATAHRVIVAGECADGPIGFQPAEPSGRGPTRDGRLKPDVVALGAALAAPVPQRSPMAHRNLAAAFAAKPEQLERFAYATTPGGTSFSAPQVAGLAALLFEKWPDATWADIRQAMVEAALRPEQWKPSGAGQVVEFPGAQDDPPEAGLRTFGWDRALGYGRIDVGRTLAPPPPTFDVFLRKSADDDGREPYAAATLWSSPDIVVTGPHRLSVGTAQRGQRPVDGPARLFLFHAPFGALHPLPRIDGIPVPDSPWQSLLTSGSGGTGSVVVTAGDVVTVETRADVDLMDGTARSILAVLDHDQDPYELSATLGMRNNVAAVSVSVAPLSDGAVTGMPPVTILGTDDVDSLSLWTENLDARLEVSGIPVTALPWRTMRLFLGDGRLRSWTRPYFGQRDAATQDPANWLAEASDAGASPDAATGIARLTGVVGAARLALHPRDADGFRRLDISAAQDRLWIPRLRLAQGQPLMLQVRLNDAHLRDAGRPGWVHMGHFSGGRRVGGASMRIVPLPG</sequence>
<dbReference type="InterPro" id="IPR050131">
    <property type="entry name" value="Peptidase_S8_subtilisin-like"/>
</dbReference>
<dbReference type="GO" id="GO:0004252">
    <property type="term" value="F:serine-type endopeptidase activity"/>
    <property type="evidence" value="ECO:0007669"/>
    <property type="project" value="InterPro"/>
</dbReference>
<evidence type="ECO:0000256" key="2">
    <source>
        <dbReference type="ARBA" id="ARBA00022670"/>
    </source>
</evidence>
<dbReference type="RefSeq" id="WP_170055903.1">
    <property type="nucleotide sequence ID" value="NZ_JABBKX010000009.1"/>
</dbReference>
<evidence type="ECO:0000313" key="7">
    <source>
        <dbReference type="EMBL" id="NMJ43705.1"/>
    </source>
</evidence>
<gene>
    <name evidence="7" type="ORF">GWK16_20830</name>
</gene>
<reference evidence="7 8" key="1">
    <citation type="submission" date="2020-03" db="EMBL/GenBank/DDBJ databases">
        <authorList>
            <person name="Sun Q."/>
        </authorList>
    </citation>
    <scope>NUCLEOTIDE SEQUENCE [LARGE SCALE GENOMIC DNA]</scope>
    <source>
        <strain evidence="7 8">JC162</strain>
    </source>
</reference>
<protein>
    <submittedName>
        <fullName evidence="7">S8 family serine peptidase</fullName>
    </submittedName>
</protein>
<dbReference type="PRINTS" id="PR00723">
    <property type="entry name" value="SUBTILISIN"/>
</dbReference>
<feature type="compositionally biased region" description="Low complexity" evidence="5">
    <location>
        <begin position="142"/>
        <end position="154"/>
    </location>
</feature>
<organism evidence="7 8">
    <name type="scientific">Neoroseomonas marina</name>
    <dbReference type="NCBI Taxonomy" id="1232220"/>
    <lineage>
        <taxon>Bacteria</taxon>
        <taxon>Pseudomonadati</taxon>
        <taxon>Pseudomonadota</taxon>
        <taxon>Alphaproteobacteria</taxon>
        <taxon>Acetobacterales</taxon>
        <taxon>Acetobacteraceae</taxon>
        <taxon>Neoroseomonas</taxon>
    </lineage>
</organism>
<dbReference type="GO" id="GO:0006508">
    <property type="term" value="P:proteolysis"/>
    <property type="evidence" value="ECO:0007669"/>
    <property type="project" value="UniProtKB-KW"/>
</dbReference>
<dbReference type="PROSITE" id="PS00138">
    <property type="entry name" value="SUBTILASE_SER"/>
    <property type="match status" value="1"/>
</dbReference>
<dbReference type="InterPro" id="IPR036852">
    <property type="entry name" value="Peptidase_S8/S53_dom_sf"/>
</dbReference>
<evidence type="ECO:0000313" key="8">
    <source>
        <dbReference type="Proteomes" id="UP000548582"/>
    </source>
</evidence>
<dbReference type="Pfam" id="PF00082">
    <property type="entry name" value="Peptidase_S8"/>
    <property type="match status" value="1"/>
</dbReference>
<dbReference type="SUPFAM" id="SSF52743">
    <property type="entry name" value="Subtilisin-like"/>
    <property type="match status" value="1"/>
</dbReference>
<evidence type="ECO:0000256" key="1">
    <source>
        <dbReference type="ARBA" id="ARBA00011073"/>
    </source>
</evidence>